<evidence type="ECO:0000313" key="2">
    <source>
        <dbReference type="Proteomes" id="UP001215956"/>
    </source>
</evidence>
<comment type="caution">
    <text evidence="1">The sequence shown here is derived from an EMBL/GenBank/DDBJ whole genome shotgun (WGS) entry which is preliminary data.</text>
</comment>
<name>A0ABT5XBJ7_9EURY</name>
<dbReference type="Proteomes" id="UP001215956">
    <property type="component" value="Unassembled WGS sequence"/>
</dbReference>
<sequence length="136" mass="14972">MTLLTLALSATITFAIASEDQADENGYTIKLAYTEDLGTFLVDGEGMTLYRFANDDPGSETSACYDTCAERWPVFFADEISIPEGLEWIDFQGFVREDGAIQTTYKGWPLYRYVEDLAPGDVKGQGVGGVWFVVGP</sequence>
<gene>
    <name evidence="1" type="ORF">P0O24_00580</name>
</gene>
<evidence type="ECO:0000313" key="1">
    <source>
        <dbReference type="EMBL" id="MDF0592083.1"/>
    </source>
</evidence>
<protein>
    <recommendedName>
        <fullName evidence="3">Lipoprotein</fullName>
    </recommendedName>
</protein>
<reference evidence="1 2" key="1">
    <citation type="submission" date="2023-03" db="EMBL/GenBank/DDBJ databases">
        <title>Whole genome sequencing of Methanotrichaceae archaeon M04Ac.</title>
        <authorList>
            <person name="Khomyakova M.A."/>
            <person name="Merkel A.Y."/>
            <person name="Slobodkin A.I."/>
        </authorList>
    </citation>
    <scope>NUCLEOTIDE SEQUENCE [LARGE SCALE GENOMIC DNA]</scope>
    <source>
        <strain evidence="1 2">M04Ac</strain>
    </source>
</reference>
<organism evidence="1 2">
    <name type="scientific">Candidatus Methanocrinis alkalitolerans</name>
    <dbReference type="NCBI Taxonomy" id="3033395"/>
    <lineage>
        <taxon>Archaea</taxon>
        <taxon>Methanobacteriati</taxon>
        <taxon>Methanobacteriota</taxon>
        <taxon>Stenosarchaea group</taxon>
        <taxon>Methanomicrobia</taxon>
        <taxon>Methanotrichales</taxon>
        <taxon>Methanotrichaceae</taxon>
        <taxon>Methanocrinis</taxon>
    </lineage>
</organism>
<dbReference type="RefSeq" id="WP_316967791.1">
    <property type="nucleotide sequence ID" value="NZ_JARFPL010000001.1"/>
</dbReference>
<dbReference type="PANTHER" id="PTHR39335:SF1">
    <property type="entry name" value="BLL4220 PROTEIN"/>
    <property type="match status" value="1"/>
</dbReference>
<accession>A0ABT5XBJ7</accession>
<proteinExistence type="predicted"/>
<dbReference type="PANTHER" id="PTHR39335">
    <property type="entry name" value="BLL4220 PROTEIN"/>
    <property type="match status" value="1"/>
</dbReference>
<dbReference type="InterPro" id="IPR005297">
    <property type="entry name" value="Lipoprotein_repeat"/>
</dbReference>
<dbReference type="Pfam" id="PF03640">
    <property type="entry name" value="Lipoprotein_15"/>
    <property type="match status" value="2"/>
</dbReference>
<evidence type="ECO:0008006" key="3">
    <source>
        <dbReference type="Google" id="ProtNLM"/>
    </source>
</evidence>
<dbReference type="EMBL" id="JARFPL010000001">
    <property type="protein sequence ID" value="MDF0592083.1"/>
    <property type="molecule type" value="Genomic_DNA"/>
</dbReference>
<keyword evidence="2" id="KW-1185">Reference proteome</keyword>